<feature type="region of interest" description="Disordered" evidence="1">
    <location>
        <begin position="162"/>
        <end position="204"/>
    </location>
</feature>
<evidence type="ECO:0000313" key="4">
    <source>
        <dbReference type="Proteomes" id="UP000597762"/>
    </source>
</evidence>
<protein>
    <submittedName>
        <fullName evidence="3">Uncharacterized protein</fullName>
    </submittedName>
</protein>
<dbReference type="Proteomes" id="UP000597762">
    <property type="component" value="Unassembled WGS sequence"/>
</dbReference>
<sequence length="648" mass="68292">MSNLDKPTSQRKETLKTKTSSISKRLRELPLGRSIIMATSSGVRTSGRTGNDNRFHRLWKSNWSKLFSARKSAVDGESRNVQGTGARSGEKRRKSSSNSSSSPEARSRKQCVAFSQDMGGSKGDAGDGGMAGDVSSISAKATSHSGRKTLSNRLSNIMNQHKVSHGAKYSAVKPDTSDSDSAYTDSACQPLTKPPETSKKDVPVTDRRVGGFAGLLSAAGFRRTPPAKSSESAIRSAPSVPHISLTVSSLSKENVSQELVQSSNIPVGDVVVDTGDASAVGQSSTKPVSLSATILMEDVSDHKNTTDISSTYWPPQQTKYGTYTTTTTTTTTISTTAANTKGSGSISSLPGTMSTMRGHLMSLPASSSVQAFSSSFGPASRGSSSLFSNPARSATTHSFTSSSFYPGTGSGPVTSRPPITQSYSFSSSSSPSFYPGVVGNVSTSSSSTPNVHHVASGLTTPVTISTTAKTTSATTTTTTTASTTTTTTSTTTTGLISAPISGNKFSLLAGRRRGPQQASGLRSCSLEEYRTSTSSSDFQPSSQLVTSSSSFWTPTPAAPPPSYYSSYSVSSSFMHPQVNRWIPGSGSTHAPSLGLTTRYIGDVKHVCLPSLFLSFFLFSFFLFLSFFLPSFLPSFFPSFLPFFLSFSQ</sequence>
<feature type="transmembrane region" description="Helical" evidence="2">
    <location>
        <begin position="611"/>
        <end position="644"/>
    </location>
</feature>
<keyword evidence="2" id="KW-0472">Membrane</keyword>
<dbReference type="AlphaFoldDB" id="A0A812BRF8"/>
<keyword evidence="4" id="KW-1185">Reference proteome</keyword>
<gene>
    <name evidence="3" type="ORF">SPHA_22168</name>
</gene>
<dbReference type="EMBL" id="CAHIKZ030000818">
    <property type="protein sequence ID" value="CAE1240234.1"/>
    <property type="molecule type" value="Genomic_DNA"/>
</dbReference>
<feature type="region of interest" description="Disordered" evidence="1">
    <location>
        <begin position="70"/>
        <end position="149"/>
    </location>
</feature>
<feature type="compositionally biased region" description="Polar residues" evidence="1">
    <location>
        <begin position="411"/>
        <end position="421"/>
    </location>
</feature>
<feature type="region of interest" description="Disordered" evidence="1">
    <location>
        <begin position="397"/>
        <end position="430"/>
    </location>
</feature>
<proteinExistence type="predicted"/>
<feature type="compositionally biased region" description="Low complexity" evidence="1">
    <location>
        <begin position="469"/>
        <end position="493"/>
    </location>
</feature>
<feature type="region of interest" description="Disordered" evidence="1">
    <location>
        <begin position="1"/>
        <end position="33"/>
    </location>
</feature>
<evidence type="ECO:0000313" key="3">
    <source>
        <dbReference type="EMBL" id="CAE1240234.1"/>
    </source>
</evidence>
<name>A0A812BRF8_ACAPH</name>
<accession>A0A812BRF8</accession>
<feature type="compositionally biased region" description="Polar residues" evidence="1">
    <location>
        <begin position="135"/>
        <end position="149"/>
    </location>
</feature>
<feature type="region of interest" description="Disordered" evidence="1">
    <location>
        <begin position="469"/>
        <end position="495"/>
    </location>
</feature>
<evidence type="ECO:0000256" key="1">
    <source>
        <dbReference type="SAM" id="MobiDB-lite"/>
    </source>
</evidence>
<comment type="caution">
    <text evidence="3">The sequence shown here is derived from an EMBL/GenBank/DDBJ whole genome shotgun (WGS) entry which is preliminary data.</text>
</comment>
<organism evidence="3 4">
    <name type="scientific">Acanthosepion pharaonis</name>
    <name type="common">Pharaoh cuttlefish</name>
    <name type="synonym">Sepia pharaonis</name>
    <dbReference type="NCBI Taxonomy" id="158019"/>
    <lineage>
        <taxon>Eukaryota</taxon>
        <taxon>Metazoa</taxon>
        <taxon>Spiralia</taxon>
        <taxon>Lophotrochozoa</taxon>
        <taxon>Mollusca</taxon>
        <taxon>Cephalopoda</taxon>
        <taxon>Coleoidea</taxon>
        <taxon>Decapodiformes</taxon>
        <taxon>Sepiida</taxon>
        <taxon>Sepiina</taxon>
        <taxon>Sepiidae</taxon>
        <taxon>Acanthosepion</taxon>
    </lineage>
</organism>
<evidence type="ECO:0000256" key="2">
    <source>
        <dbReference type="SAM" id="Phobius"/>
    </source>
</evidence>
<reference evidence="3" key="1">
    <citation type="submission" date="2021-01" db="EMBL/GenBank/DDBJ databases">
        <authorList>
            <person name="Li R."/>
            <person name="Bekaert M."/>
        </authorList>
    </citation>
    <scope>NUCLEOTIDE SEQUENCE</scope>
    <source>
        <strain evidence="3">Farmed</strain>
    </source>
</reference>
<keyword evidence="2" id="KW-1133">Transmembrane helix</keyword>
<keyword evidence="2" id="KW-0812">Transmembrane</keyword>
<feature type="compositionally biased region" description="Gly residues" evidence="1">
    <location>
        <begin position="120"/>
        <end position="131"/>
    </location>
</feature>